<evidence type="ECO:0000256" key="4">
    <source>
        <dbReference type="ARBA" id="ARBA00013235"/>
    </source>
</evidence>
<dbReference type="EC" id="2.3.1.28" evidence="4 10"/>
<proteinExistence type="inferred from homology"/>
<comment type="function">
    <text evidence="1 10">This enzyme is an effector of chloramphenicol resistance in bacteria.</text>
</comment>
<dbReference type="OrthoDB" id="9801766at2"/>
<dbReference type="RefSeq" id="WP_055740211.1">
    <property type="nucleotide sequence ID" value="NZ_JAAIWL010000008.1"/>
</dbReference>
<accession>A0A0Q3TKD2</accession>
<evidence type="ECO:0000313" key="13">
    <source>
        <dbReference type="Proteomes" id="UP000051888"/>
    </source>
</evidence>
<dbReference type="PANTHER" id="PTHR38474">
    <property type="entry name" value="SLR0299 PROTEIN"/>
    <property type="match status" value="1"/>
</dbReference>
<gene>
    <name evidence="12" type="ORF">AN964_13675</name>
</gene>
<keyword evidence="7 10" id="KW-0046">Antibiotic resistance</keyword>
<dbReference type="GO" id="GO:0008811">
    <property type="term" value="F:chloramphenicol O-acetyltransferase activity"/>
    <property type="evidence" value="ECO:0007669"/>
    <property type="project" value="UniProtKB-EC"/>
</dbReference>
<dbReference type="PIRSF" id="PIRSF000440">
    <property type="entry name" value="CAT"/>
    <property type="match status" value="1"/>
</dbReference>
<dbReference type="Pfam" id="PF00302">
    <property type="entry name" value="CAT"/>
    <property type="match status" value="1"/>
</dbReference>
<evidence type="ECO:0000256" key="7">
    <source>
        <dbReference type="ARBA" id="ARBA00023251"/>
    </source>
</evidence>
<comment type="subunit">
    <text evidence="3">Homotrimer.</text>
</comment>
<evidence type="ECO:0000256" key="5">
    <source>
        <dbReference type="ARBA" id="ARBA00020291"/>
    </source>
</evidence>
<sequence length="216" mass="25850">MKFHPIDRENWDRKIYFEHYLHQKCNYSISTNIDITMLLEQLRNKGLKLYPAFIYMVSKTVNSYKEFRTCFNEDGVLGYWDQMVPSYTIFHQDNKTFSSIWTDFNDEFPTFYNNYQIDLECYGDLKGLDTKENISENTFHISSIPWISFTGFNLNVHHDNDYLLPIITGGKYFYQKDKIWLPVSLQLHHAVCDGYHAGLFFMELQQLSYQSKEWLS</sequence>
<dbReference type="STRING" id="157838.AN964_13675"/>
<dbReference type="AlphaFoldDB" id="A0A0Q3TKD2"/>
<comment type="similarity">
    <text evidence="2 11">Belongs to the chloramphenicol acetyltransferase family.</text>
</comment>
<evidence type="ECO:0000256" key="2">
    <source>
        <dbReference type="ARBA" id="ARBA00010571"/>
    </source>
</evidence>
<dbReference type="NCBIfam" id="NF000491">
    <property type="entry name" value="chloram_CatA"/>
    <property type="match status" value="1"/>
</dbReference>
<reference evidence="12 13" key="1">
    <citation type="submission" date="2015-09" db="EMBL/GenBank/DDBJ databases">
        <title>Genome sequencing project for genomic taxonomy and phylogenomics of Bacillus-like bacteria.</title>
        <authorList>
            <person name="Liu B."/>
            <person name="Wang J."/>
            <person name="Zhu Y."/>
            <person name="Liu G."/>
            <person name="Chen Q."/>
            <person name="Chen Z."/>
            <person name="Lan J."/>
            <person name="Che J."/>
            <person name="Ge C."/>
            <person name="Shi H."/>
            <person name="Pan Z."/>
            <person name="Liu X."/>
        </authorList>
    </citation>
    <scope>NUCLEOTIDE SEQUENCE [LARGE SCALE GENOMIC DNA]</scope>
    <source>
        <strain evidence="12 13">LMG 18435</strain>
    </source>
</reference>
<dbReference type="Proteomes" id="UP000051888">
    <property type="component" value="Unassembled WGS sequence"/>
</dbReference>
<evidence type="ECO:0000256" key="1">
    <source>
        <dbReference type="ARBA" id="ARBA00002150"/>
    </source>
</evidence>
<evidence type="ECO:0000313" key="12">
    <source>
        <dbReference type="EMBL" id="KQL54440.1"/>
    </source>
</evidence>
<keyword evidence="6 10" id="KW-0808">Transferase</keyword>
<protein>
    <recommendedName>
        <fullName evidence="5 10">Chloramphenicol acetyltransferase</fullName>
        <ecNumber evidence="4 10">2.3.1.28</ecNumber>
    </recommendedName>
</protein>
<feature type="active site" description="Proton acceptor" evidence="9">
    <location>
        <position position="189"/>
    </location>
</feature>
<evidence type="ECO:0000256" key="3">
    <source>
        <dbReference type="ARBA" id="ARBA00011233"/>
    </source>
</evidence>
<dbReference type="SUPFAM" id="SSF52777">
    <property type="entry name" value="CoA-dependent acyltransferases"/>
    <property type="match status" value="1"/>
</dbReference>
<dbReference type="PATRIC" id="fig|157838.3.peg.3039"/>
<dbReference type="GO" id="GO:0046677">
    <property type="term" value="P:response to antibiotic"/>
    <property type="evidence" value="ECO:0007669"/>
    <property type="project" value="UniProtKB-KW"/>
</dbReference>
<evidence type="ECO:0000256" key="10">
    <source>
        <dbReference type="RuleBase" id="RU000503"/>
    </source>
</evidence>
<comment type="caution">
    <text evidence="12">The sequence shown here is derived from an EMBL/GenBank/DDBJ whole genome shotgun (WGS) entry which is preliminary data.</text>
</comment>
<dbReference type="EMBL" id="LJJC01000004">
    <property type="protein sequence ID" value="KQL54440.1"/>
    <property type="molecule type" value="Genomic_DNA"/>
</dbReference>
<organism evidence="12 13">
    <name type="scientific">Heyndrickxia shackletonii</name>
    <dbReference type="NCBI Taxonomy" id="157838"/>
    <lineage>
        <taxon>Bacteria</taxon>
        <taxon>Bacillati</taxon>
        <taxon>Bacillota</taxon>
        <taxon>Bacilli</taxon>
        <taxon>Bacillales</taxon>
        <taxon>Bacillaceae</taxon>
        <taxon>Heyndrickxia</taxon>
    </lineage>
</organism>
<dbReference type="Gene3D" id="3.30.559.10">
    <property type="entry name" value="Chloramphenicol acetyltransferase-like domain"/>
    <property type="match status" value="1"/>
</dbReference>
<evidence type="ECO:0000256" key="8">
    <source>
        <dbReference type="ARBA" id="ARBA00023315"/>
    </source>
</evidence>
<dbReference type="PANTHER" id="PTHR38474:SF2">
    <property type="entry name" value="CHLORAMPHENICOL ACETYLTRANSFERASE"/>
    <property type="match status" value="1"/>
</dbReference>
<dbReference type="PROSITE" id="PS00100">
    <property type="entry name" value="CAT"/>
    <property type="match status" value="1"/>
</dbReference>
<evidence type="ECO:0000256" key="11">
    <source>
        <dbReference type="RuleBase" id="RU004156"/>
    </source>
</evidence>
<evidence type="ECO:0000256" key="6">
    <source>
        <dbReference type="ARBA" id="ARBA00022679"/>
    </source>
</evidence>
<dbReference type="InterPro" id="IPR023213">
    <property type="entry name" value="CAT-like_dom_sf"/>
</dbReference>
<evidence type="ECO:0000256" key="9">
    <source>
        <dbReference type="PIRSR" id="PIRSR000440-1"/>
    </source>
</evidence>
<keyword evidence="8 10" id="KW-0012">Acyltransferase</keyword>
<dbReference type="InterPro" id="IPR018372">
    <property type="entry name" value="Chloramphenicol_AcTrfase_AS"/>
</dbReference>
<keyword evidence="13" id="KW-1185">Reference proteome</keyword>
<name>A0A0Q3TKD2_9BACI</name>
<dbReference type="SMART" id="SM01059">
    <property type="entry name" value="CAT"/>
    <property type="match status" value="1"/>
</dbReference>
<dbReference type="InterPro" id="IPR001707">
    <property type="entry name" value="Cmp_AcTrfase"/>
</dbReference>
<comment type="catalytic activity">
    <reaction evidence="10">
        <text>chloramphenicol + acetyl-CoA = chloramphenicol 3-acetate + CoA</text>
        <dbReference type="Rhea" id="RHEA:18421"/>
        <dbReference type="ChEBI" id="CHEBI:16730"/>
        <dbReference type="ChEBI" id="CHEBI:17698"/>
        <dbReference type="ChEBI" id="CHEBI:57287"/>
        <dbReference type="ChEBI" id="CHEBI:57288"/>
        <dbReference type="EC" id="2.3.1.28"/>
    </reaction>
</comment>